<reference evidence="1" key="1">
    <citation type="submission" date="2022-04" db="EMBL/GenBank/DDBJ databases">
        <title>Carnegiea gigantea Genome sequencing and assembly v2.</title>
        <authorList>
            <person name="Copetti D."/>
            <person name="Sanderson M.J."/>
            <person name="Burquez A."/>
            <person name="Wojciechowski M.F."/>
        </authorList>
    </citation>
    <scope>NUCLEOTIDE SEQUENCE</scope>
    <source>
        <strain evidence="1">SGP5-SGP5p</strain>
        <tissue evidence="1">Aerial part</tissue>
    </source>
</reference>
<protein>
    <submittedName>
        <fullName evidence="1">Uncharacterized protein</fullName>
    </submittedName>
</protein>
<keyword evidence="2" id="KW-1185">Reference proteome</keyword>
<accession>A0A9Q1JGQ2</accession>
<dbReference type="Proteomes" id="UP001153076">
    <property type="component" value="Unassembled WGS sequence"/>
</dbReference>
<dbReference type="EMBL" id="JAKOGI010002612">
    <property type="protein sequence ID" value="KAJ8421654.1"/>
    <property type="molecule type" value="Genomic_DNA"/>
</dbReference>
<comment type="caution">
    <text evidence="1">The sequence shown here is derived from an EMBL/GenBank/DDBJ whole genome shotgun (WGS) entry which is preliminary data.</text>
</comment>
<sequence>MIPGKPALWMMHNFDICSCNPIRVIEHDVHMTLGLPKGKLKVVEHNNESNGQVDGGEDFRRNFIMLVVSTCLHGNHRREINHLKSDENDVKVEDKIGVSKVKDDISFLAMSIVCLKQTLFRGGGNRFDNNQQSTVGRSDNRIGGIDSWSTYLLERVRKAATESTIDALISDRPNKAKIHHTRLTRGMSQEKKETLPKGVVIVDSEYDIATTKVQALNGDVHDTLMRLQQYTIATGSNNGMFSRRQGRSVMRIIEPDLQMQDIQITTNTNKGKAIVVEAPKR</sequence>
<name>A0A9Q1JGQ2_9CARY</name>
<evidence type="ECO:0000313" key="1">
    <source>
        <dbReference type="EMBL" id="KAJ8421654.1"/>
    </source>
</evidence>
<evidence type="ECO:0000313" key="2">
    <source>
        <dbReference type="Proteomes" id="UP001153076"/>
    </source>
</evidence>
<dbReference type="AlphaFoldDB" id="A0A9Q1JGQ2"/>
<proteinExistence type="predicted"/>
<gene>
    <name evidence="1" type="ORF">Cgig2_019772</name>
</gene>
<organism evidence="1 2">
    <name type="scientific">Carnegiea gigantea</name>
    <dbReference type="NCBI Taxonomy" id="171969"/>
    <lineage>
        <taxon>Eukaryota</taxon>
        <taxon>Viridiplantae</taxon>
        <taxon>Streptophyta</taxon>
        <taxon>Embryophyta</taxon>
        <taxon>Tracheophyta</taxon>
        <taxon>Spermatophyta</taxon>
        <taxon>Magnoliopsida</taxon>
        <taxon>eudicotyledons</taxon>
        <taxon>Gunneridae</taxon>
        <taxon>Pentapetalae</taxon>
        <taxon>Caryophyllales</taxon>
        <taxon>Cactineae</taxon>
        <taxon>Cactaceae</taxon>
        <taxon>Cactoideae</taxon>
        <taxon>Echinocereeae</taxon>
        <taxon>Carnegiea</taxon>
    </lineage>
</organism>